<comment type="function">
    <text evidence="2">S-adenosyl-L-methionine-dependent transferase that acts as a component of the wybutosine biosynthesis pathway. Wybutosine is a hyper modified guanosine with a tricyclic base found at the 3'-position adjacent to the anticodon of eukaryotic phenylalanine tRNA. Catalyzes the transfer of the alpha-amino-alpha-carboxypropyl (acp) group from S-adenosyl-L-methionine to the C-7 position of 4-demethylwyosine (imG-14) to produce wybutosine-86.</text>
</comment>
<keyword evidence="2" id="KW-0949">S-adenosyl-L-methionine</keyword>
<dbReference type="eggNOG" id="KOG1227">
    <property type="taxonomic scope" value="Eukaryota"/>
</dbReference>
<dbReference type="SUPFAM" id="SSF53335">
    <property type="entry name" value="S-adenosyl-L-methionine-dependent methyltransferases"/>
    <property type="match status" value="1"/>
</dbReference>
<protein>
    <recommendedName>
        <fullName evidence="2">tRNA wybutosine-synthesizing protein 2</fullName>
        <shortName evidence="2">tRNA-yW-synthesizing protein 2</shortName>
    </recommendedName>
    <alternativeName>
        <fullName evidence="2">tRNA(Phe) (4-demethylwyosine(37)-C(7)) aminocarboxypropyltransferase</fullName>
    </alternativeName>
</protein>
<dbReference type="InterPro" id="IPR030382">
    <property type="entry name" value="MeTrfase_TRM5/TYW2"/>
</dbReference>
<dbReference type="PIRSF" id="PIRSF038972">
    <property type="entry name" value="Trm12"/>
    <property type="match status" value="1"/>
</dbReference>
<dbReference type="Gene3D" id="3.40.50.150">
    <property type="entry name" value="Vaccinia Virus protein VP39"/>
    <property type="match status" value="1"/>
</dbReference>
<comment type="subcellular location">
    <subcellularLocation>
        <location evidence="2">Cytoplasm</location>
    </subcellularLocation>
</comment>
<dbReference type="GO" id="GO:0031591">
    <property type="term" value="P:wybutosine biosynthetic process"/>
    <property type="evidence" value="ECO:0007669"/>
    <property type="project" value="InterPro"/>
</dbReference>
<keyword evidence="6" id="KW-1185">Reference proteome</keyword>
<dbReference type="STRING" id="1284197.S8AAS2"/>
<feature type="region of interest" description="Disordered" evidence="3">
    <location>
        <begin position="1"/>
        <end position="21"/>
    </location>
</feature>
<dbReference type="InterPro" id="IPR029063">
    <property type="entry name" value="SAM-dependent_MTases_sf"/>
</dbReference>
<comment type="pathway">
    <text evidence="2">tRNA modification; wybutosine-tRNA(Phe) biosynthesis.</text>
</comment>
<name>S8AAS2_DACHA</name>
<feature type="domain" description="SAM-dependent methyltransferase TRM5/TYW2-type" evidence="4">
    <location>
        <begin position="92"/>
        <end position="389"/>
    </location>
</feature>
<dbReference type="InterPro" id="IPR026274">
    <property type="entry name" value="tRNA_wybutosine_synth_prot_2"/>
</dbReference>
<comment type="caution">
    <text evidence="5">The sequence shown here is derived from an EMBL/GenBank/DDBJ whole genome shotgun (WGS) entry which is preliminary data.</text>
</comment>
<evidence type="ECO:0000256" key="1">
    <source>
        <dbReference type="ARBA" id="ARBA00049400"/>
    </source>
</evidence>
<dbReference type="GO" id="GO:0030488">
    <property type="term" value="P:tRNA methylation"/>
    <property type="evidence" value="ECO:0007669"/>
    <property type="project" value="TreeGrafter"/>
</dbReference>
<dbReference type="GO" id="GO:0102522">
    <property type="term" value="F:tRNA 4-demethylwyosine alpha-amino-alpha-carboxypropyltransferase activity"/>
    <property type="evidence" value="ECO:0007669"/>
    <property type="project" value="UniProtKB-EC"/>
</dbReference>
<reference evidence="6" key="2">
    <citation type="submission" date="2013-04" db="EMBL/GenBank/DDBJ databases">
        <title>Genomic mechanisms accounting for the adaptation to parasitism in nematode-trapping fungi.</title>
        <authorList>
            <person name="Ahren D.G."/>
        </authorList>
    </citation>
    <scope>NUCLEOTIDE SEQUENCE [LARGE SCALE GENOMIC DNA]</scope>
    <source>
        <strain evidence="6">CBS 200.50</strain>
    </source>
</reference>
<dbReference type="HOGENOM" id="CLU_023588_0_0_1"/>
<evidence type="ECO:0000313" key="5">
    <source>
        <dbReference type="EMBL" id="EPS40024.1"/>
    </source>
</evidence>
<organism evidence="5 6">
    <name type="scientific">Dactylellina haptotyla (strain CBS 200.50)</name>
    <name type="common">Nematode-trapping fungus</name>
    <name type="synonym">Monacrosporium haptotylum</name>
    <dbReference type="NCBI Taxonomy" id="1284197"/>
    <lineage>
        <taxon>Eukaryota</taxon>
        <taxon>Fungi</taxon>
        <taxon>Dikarya</taxon>
        <taxon>Ascomycota</taxon>
        <taxon>Pezizomycotina</taxon>
        <taxon>Orbiliomycetes</taxon>
        <taxon>Orbiliales</taxon>
        <taxon>Orbiliaceae</taxon>
        <taxon>Dactylellina</taxon>
    </lineage>
</organism>
<keyword evidence="2" id="KW-0808">Transferase</keyword>
<evidence type="ECO:0000256" key="2">
    <source>
        <dbReference type="PIRNR" id="PIRNR038972"/>
    </source>
</evidence>
<keyword evidence="2" id="KW-0819">tRNA processing</keyword>
<dbReference type="AlphaFoldDB" id="S8AAS2"/>
<dbReference type="PANTHER" id="PTHR23245:SF25">
    <property type="entry name" value="TRNA WYBUTOSINE-SYNTHESIZING PROTEIN 2 HOMOLOG"/>
    <property type="match status" value="1"/>
</dbReference>
<dbReference type="OMA" id="FELNPWS"/>
<dbReference type="PROSITE" id="PS51684">
    <property type="entry name" value="SAM_MT_TRM5_TYW2"/>
    <property type="match status" value="1"/>
</dbReference>
<evidence type="ECO:0000256" key="3">
    <source>
        <dbReference type="SAM" id="MobiDB-lite"/>
    </source>
</evidence>
<dbReference type="OrthoDB" id="2387925at2759"/>
<accession>S8AAS2</accession>
<comment type="catalytic activity">
    <reaction evidence="1">
        <text>4-demethylwyosine(37) in tRNA(Phe) + S-adenosyl-L-methionine = 4-demethyl-7-[(3S)-3-amino-3-carboxypropyl]wyosine(37) in tRNA(Phe) + S-methyl-5'-thioadenosine + H(+)</text>
        <dbReference type="Rhea" id="RHEA:36355"/>
        <dbReference type="Rhea" id="RHEA-COMP:10164"/>
        <dbReference type="Rhea" id="RHEA-COMP:10378"/>
        <dbReference type="ChEBI" id="CHEBI:15378"/>
        <dbReference type="ChEBI" id="CHEBI:17509"/>
        <dbReference type="ChEBI" id="CHEBI:59789"/>
        <dbReference type="ChEBI" id="CHEBI:64315"/>
        <dbReference type="ChEBI" id="CHEBI:73550"/>
        <dbReference type="EC" id="2.5.1.114"/>
    </reaction>
</comment>
<comment type="similarity">
    <text evidence="2">Belongs to the class I-like SAM-binding methyltransferase superfamily. TRM5/TYW2 family.</text>
</comment>
<dbReference type="GO" id="GO:0008757">
    <property type="term" value="F:S-adenosylmethionine-dependent methyltransferase activity"/>
    <property type="evidence" value="ECO:0007669"/>
    <property type="project" value="InterPro"/>
</dbReference>
<dbReference type="GO" id="GO:0008175">
    <property type="term" value="F:tRNA methyltransferase activity"/>
    <property type="evidence" value="ECO:0007669"/>
    <property type="project" value="TreeGrafter"/>
</dbReference>
<evidence type="ECO:0000313" key="6">
    <source>
        <dbReference type="Proteomes" id="UP000015100"/>
    </source>
</evidence>
<dbReference type="EMBL" id="AQGS01000439">
    <property type="protein sequence ID" value="EPS40024.1"/>
    <property type="molecule type" value="Genomic_DNA"/>
</dbReference>
<dbReference type="Proteomes" id="UP000015100">
    <property type="component" value="Unassembled WGS sequence"/>
</dbReference>
<evidence type="ECO:0000259" key="4">
    <source>
        <dbReference type="PROSITE" id="PS51684"/>
    </source>
</evidence>
<gene>
    <name evidence="5" type="ORF">H072_6147</name>
</gene>
<dbReference type="PANTHER" id="PTHR23245">
    <property type="entry name" value="TRNA METHYLTRANSFERASE"/>
    <property type="match status" value="1"/>
</dbReference>
<dbReference type="UniPathway" id="UPA00375"/>
<reference evidence="5 6" key="1">
    <citation type="journal article" date="2013" name="PLoS Genet.">
        <title>Genomic mechanisms accounting for the adaptation to parasitism in nematode-trapping fungi.</title>
        <authorList>
            <person name="Meerupati T."/>
            <person name="Andersson K.M."/>
            <person name="Friman E."/>
            <person name="Kumar D."/>
            <person name="Tunlid A."/>
            <person name="Ahren D."/>
        </authorList>
    </citation>
    <scope>NUCLEOTIDE SEQUENCE [LARGE SCALE GENOMIC DNA]</scope>
    <source>
        <strain evidence="5 6">CBS 200.50</strain>
    </source>
</reference>
<keyword evidence="2" id="KW-0963">Cytoplasm</keyword>
<proteinExistence type="inferred from homology"/>
<dbReference type="GO" id="GO:0005737">
    <property type="term" value="C:cytoplasm"/>
    <property type="evidence" value="ECO:0007669"/>
    <property type="project" value="UniProtKB-SubCell"/>
</dbReference>
<sequence>MQSPQLQPPEDRPPVSKRPSKQPAFIGVLAGFLTSHPPPPHTDCPPPTVPSKLRYDVYGTLLLLPPTSPLVTDPWNSYISSLEPETRKHFYKDLASAFNVTHIAVNSPIPTRETADGNVIRAPQITPLHGEFGDIASDDFEAVFWAYTSQHGIYQTWAPLHTMFSRGNITEKERIYNLVSAQLVPLSSRERSAGRRKIAAVDLFVGIGYFAFSYLKAGVDVVYGWDINRWSIEGCRRGAEGNKWSVEVPTKGQIEGNRANDVRLVIHEESNEGAPERLRRMKSRIIEAGDEWHSVKHVNLGLLPTSEGAYKTAVEVIGLNDTKDTSWVHVHENVAKDDAEEMKSSIIEKFKVLAVDANIPGDVSCDHIEFVKSWAPGVWHCVFDIRITPISRIIKTL</sequence>